<sequence length="149" mass="17265">MASHQHHIMYGTIIIIIFASHAYLLYLILQVLHAAFCAEPGRSRIYRRGSVPRKAHWKKIPDKEAERNTRRDKGGCHTKCLSGTRLKPTQRLRTRRCKIRGDCTFCRAKRSYRKWGSVECRDVGLRAQGVRQFKDADGVATGDPRTRWE</sequence>
<gene>
    <name evidence="2" type="ORF">CALCODRAFT_280387</name>
</gene>
<dbReference type="Proteomes" id="UP000076842">
    <property type="component" value="Unassembled WGS sequence"/>
</dbReference>
<dbReference type="AlphaFoldDB" id="A0A165JSN5"/>
<dbReference type="InParanoid" id="A0A165JSN5"/>
<dbReference type="EMBL" id="KV423918">
    <property type="protein sequence ID" value="KZT62218.1"/>
    <property type="molecule type" value="Genomic_DNA"/>
</dbReference>
<keyword evidence="3" id="KW-1185">Reference proteome</keyword>
<reference evidence="2 3" key="1">
    <citation type="journal article" date="2016" name="Mol. Biol. Evol.">
        <title>Comparative Genomics of Early-Diverging Mushroom-Forming Fungi Provides Insights into the Origins of Lignocellulose Decay Capabilities.</title>
        <authorList>
            <person name="Nagy L.G."/>
            <person name="Riley R."/>
            <person name="Tritt A."/>
            <person name="Adam C."/>
            <person name="Daum C."/>
            <person name="Floudas D."/>
            <person name="Sun H."/>
            <person name="Yadav J.S."/>
            <person name="Pangilinan J."/>
            <person name="Larsson K.H."/>
            <person name="Matsuura K."/>
            <person name="Barry K."/>
            <person name="Labutti K."/>
            <person name="Kuo R."/>
            <person name="Ohm R.A."/>
            <person name="Bhattacharya S.S."/>
            <person name="Shirouzu T."/>
            <person name="Yoshinaga Y."/>
            <person name="Martin F.M."/>
            <person name="Grigoriev I.V."/>
            <person name="Hibbett D.S."/>
        </authorList>
    </citation>
    <scope>NUCLEOTIDE SEQUENCE [LARGE SCALE GENOMIC DNA]</scope>
    <source>
        <strain evidence="2 3">HHB12733</strain>
    </source>
</reference>
<evidence type="ECO:0000313" key="2">
    <source>
        <dbReference type="EMBL" id="KZT62218.1"/>
    </source>
</evidence>
<organism evidence="2 3">
    <name type="scientific">Calocera cornea HHB12733</name>
    <dbReference type="NCBI Taxonomy" id="1353952"/>
    <lineage>
        <taxon>Eukaryota</taxon>
        <taxon>Fungi</taxon>
        <taxon>Dikarya</taxon>
        <taxon>Basidiomycota</taxon>
        <taxon>Agaricomycotina</taxon>
        <taxon>Dacrymycetes</taxon>
        <taxon>Dacrymycetales</taxon>
        <taxon>Dacrymycetaceae</taxon>
        <taxon>Calocera</taxon>
    </lineage>
</organism>
<accession>A0A165JSN5</accession>
<protein>
    <submittedName>
        <fullName evidence="2">Uncharacterized protein</fullName>
    </submittedName>
</protein>
<keyword evidence="1" id="KW-0472">Membrane</keyword>
<feature type="transmembrane region" description="Helical" evidence="1">
    <location>
        <begin position="12"/>
        <end position="38"/>
    </location>
</feature>
<evidence type="ECO:0000256" key="1">
    <source>
        <dbReference type="SAM" id="Phobius"/>
    </source>
</evidence>
<name>A0A165JSN5_9BASI</name>
<keyword evidence="1" id="KW-0812">Transmembrane</keyword>
<evidence type="ECO:0000313" key="3">
    <source>
        <dbReference type="Proteomes" id="UP000076842"/>
    </source>
</evidence>
<keyword evidence="1" id="KW-1133">Transmembrane helix</keyword>
<proteinExistence type="predicted"/>